<proteinExistence type="inferred from homology"/>
<organism evidence="3 4">
    <name type="scientific">Emticicia aquatilis</name>
    <dbReference type="NCBI Taxonomy" id="1537369"/>
    <lineage>
        <taxon>Bacteria</taxon>
        <taxon>Pseudomonadati</taxon>
        <taxon>Bacteroidota</taxon>
        <taxon>Cytophagia</taxon>
        <taxon>Cytophagales</taxon>
        <taxon>Leadbetterellaceae</taxon>
        <taxon>Emticicia</taxon>
    </lineage>
</organism>
<comment type="similarity">
    <text evidence="1">Belongs to the barstar family.</text>
</comment>
<gene>
    <name evidence="3" type="ORF">GCM10011514_47850</name>
</gene>
<evidence type="ECO:0000259" key="2">
    <source>
        <dbReference type="Pfam" id="PF01337"/>
    </source>
</evidence>
<reference evidence="3" key="1">
    <citation type="journal article" date="2014" name="Int. J. Syst. Evol. Microbiol.">
        <title>Complete genome sequence of Corynebacterium casei LMG S-19264T (=DSM 44701T), isolated from a smear-ripened cheese.</title>
        <authorList>
            <consortium name="US DOE Joint Genome Institute (JGI-PGF)"/>
            <person name="Walter F."/>
            <person name="Albersmeier A."/>
            <person name="Kalinowski J."/>
            <person name="Ruckert C."/>
        </authorList>
    </citation>
    <scope>NUCLEOTIDE SEQUENCE</scope>
    <source>
        <strain evidence="3">CGMCC 1.15958</strain>
    </source>
</reference>
<name>A0A916Z714_9BACT</name>
<dbReference type="Pfam" id="PF01337">
    <property type="entry name" value="Barstar"/>
    <property type="match status" value="1"/>
</dbReference>
<dbReference type="Gene3D" id="3.30.370.10">
    <property type="entry name" value="Barstar-like"/>
    <property type="match status" value="1"/>
</dbReference>
<dbReference type="InterPro" id="IPR000468">
    <property type="entry name" value="Barstar"/>
</dbReference>
<dbReference type="SUPFAM" id="SSF52038">
    <property type="entry name" value="Barstar-related"/>
    <property type="match status" value="1"/>
</dbReference>
<dbReference type="RefSeq" id="WP_188770249.1">
    <property type="nucleotide sequence ID" value="NZ_BMKK01000013.1"/>
</dbReference>
<reference evidence="3" key="2">
    <citation type="submission" date="2020-09" db="EMBL/GenBank/DDBJ databases">
        <authorList>
            <person name="Sun Q."/>
            <person name="Zhou Y."/>
        </authorList>
    </citation>
    <scope>NUCLEOTIDE SEQUENCE</scope>
    <source>
        <strain evidence="3">CGMCC 1.15958</strain>
    </source>
</reference>
<accession>A0A916Z714</accession>
<evidence type="ECO:0000313" key="4">
    <source>
        <dbReference type="Proteomes" id="UP000609064"/>
    </source>
</evidence>
<comment type="caution">
    <text evidence="3">The sequence shown here is derived from an EMBL/GenBank/DDBJ whole genome shotgun (WGS) entry which is preliminary data.</text>
</comment>
<sequence>MPNFLITNNVETLSGYHIAQIDGQKAHTLRGFYEEVAKALSFPEYFGFNLDSFDEMLNDLSWLEQTKIAIYITNSDSFVEKERNPDKLPTLLDLLDATCEDWKWIDEDDEISKKELIVAFSPSERITKLLDSQEISYEVK</sequence>
<dbReference type="EMBL" id="BMKK01000013">
    <property type="protein sequence ID" value="GGD78264.1"/>
    <property type="molecule type" value="Genomic_DNA"/>
</dbReference>
<dbReference type="Proteomes" id="UP000609064">
    <property type="component" value="Unassembled WGS sequence"/>
</dbReference>
<evidence type="ECO:0000256" key="1">
    <source>
        <dbReference type="ARBA" id="ARBA00006845"/>
    </source>
</evidence>
<protein>
    <recommendedName>
        <fullName evidence="2">Barstar (barnase inhibitor) domain-containing protein</fullName>
    </recommendedName>
</protein>
<dbReference type="InterPro" id="IPR035905">
    <property type="entry name" value="Barstar-like_sf"/>
</dbReference>
<feature type="domain" description="Barstar (barnase inhibitor)" evidence="2">
    <location>
        <begin position="17"/>
        <end position="107"/>
    </location>
</feature>
<dbReference type="AlphaFoldDB" id="A0A916Z714"/>
<evidence type="ECO:0000313" key="3">
    <source>
        <dbReference type="EMBL" id="GGD78264.1"/>
    </source>
</evidence>
<keyword evidence="4" id="KW-1185">Reference proteome</keyword>